<keyword evidence="5" id="KW-0539">Nucleus</keyword>
<comment type="subcellular location">
    <subcellularLocation>
        <location evidence="1">Nucleus</location>
        <location evidence="1">Nucleolus</location>
    </subcellularLocation>
</comment>
<evidence type="ECO:0000256" key="2">
    <source>
        <dbReference type="ARBA" id="ARBA00007336"/>
    </source>
</evidence>
<accession>A0A177WYH6</accession>
<dbReference type="GO" id="GO:0030687">
    <property type="term" value="C:preribosome, large subunit precursor"/>
    <property type="evidence" value="ECO:0007669"/>
    <property type="project" value="TreeGrafter"/>
</dbReference>
<dbReference type="InterPro" id="IPR008610">
    <property type="entry name" value="Ebp2"/>
</dbReference>
<proteinExistence type="inferred from homology"/>
<feature type="compositionally biased region" description="Basic residues" evidence="6">
    <location>
        <begin position="281"/>
        <end position="292"/>
    </location>
</feature>
<evidence type="ECO:0000256" key="5">
    <source>
        <dbReference type="ARBA" id="ARBA00023242"/>
    </source>
</evidence>
<dbReference type="AlphaFoldDB" id="A0A177WYH6"/>
<dbReference type="Pfam" id="PF05890">
    <property type="entry name" value="Ebp2"/>
    <property type="match status" value="1"/>
</dbReference>
<evidence type="ECO:0000256" key="4">
    <source>
        <dbReference type="ARBA" id="ARBA00023054"/>
    </source>
</evidence>
<protein>
    <recommendedName>
        <fullName evidence="9">rRNA-processing protein EBP2</fullName>
    </recommendedName>
</protein>
<comment type="similarity">
    <text evidence="2">Belongs to the EBP2 family.</text>
</comment>
<organism evidence="7 8">
    <name type="scientific">Batrachochytrium dendrobatidis (strain JEL423)</name>
    <dbReference type="NCBI Taxonomy" id="403673"/>
    <lineage>
        <taxon>Eukaryota</taxon>
        <taxon>Fungi</taxon>
        <taxon>Fungi incertae sedis</taxon>
        <taxon>Chytridiomycota</taxon>
        <taxon>Chytridiomycota incertae sedis</taxon>
        <taxon>Chytridiomycetes</taxon>
        <taxon>Rhizophydiales</taxon>
        <taxon>Rhizophydiales incertae sedis</taxon>
        <taxon>Batrachochytrium</taxon>
    </lineage>
</organism>
<keyword evidence="3" id="KW-0690">Ribosome biogenesis</keyword>
<feature type="compositionally biased region" description="Basic residues" evidence="6">
    <location>
        <begin position="9"/>
        <end position="19"/>
    </location>
</feature>
<feature type="compositionally biased region" description="Basic and acidic residues" evidence="6">
    <location>
        <begin position="97"/>
        <end position="119"/>
    </location>
</feature>
<dbReference type="PANTHER" id="PTHR13028">
    <property type="entry name" value="RRNA PROCESSING PROTEIN EBNA1-BINDING PROTEIN-RELATED"/>
    <property type="match status" value="1"/>
</dbReference>
<dbReference type="GO" id="GO:0005730">
    <property type="term" value="C:nucleolus"/>
    <property type="evidence" value="ECO:0007669"/>
    <property type="project" value="UniProtKB-SubCell"/>
</dbReference>
<name>A0A177WYH6_BATDL</name>
<evidence type="ECO:0000256" key="3">
    <source>
        <dbReference type="ARBA" id="ARBA00022517"/>
    </source>
</evidence>
<reference evidence="7 8" key="2">
    <citation type="submission" date="2016-05" db="EMBL/GenBank/DDBJ databases">
        <title>Lineage-specific infection strategies underlie the spectrum of fungal disease in amphibians.</title>
        <authorList>
            <person name="Cuomo C.A."/>
            <person name="Farrer R.A."/>
            <person name="James T."/>
            <person name="Longcore J."/>
            <person name="Birren B."/>
        </authorList>
    </citation>
    <scope>NUCLEOTIDE SEQUENCE [LARGE SCALE GENOMIC DNA]</scope>
    <source>
        <strain evidence="7 8">JEL423</strain>
    </source>
</reference>
<dbReference type="Proteomes" id="UP000077115">
    <property type="component" value="Unassembled WGS sequence"/>
</dbReference>
<reference evidence="7 8" key="1">
    <citation type="submission" date="2006-10" db="EMBL/GenBank/DDBJ databases">
        <title>The Genome Sequence of Batrachochytrium dendrobatidis JEL423.</title>
        <authorList>
            <consortium name="The Broad Institute Genome Sequencing Platform"/>
            <person name="Birren B."/>
            <person name="Lander E."/>
            <person name="Galagan J."/>
            <person name="Cuomo C."/>
            <person name="Devon K."/>
            <person name="Jaffe D."/>
            <person name="Butler J."/>
            <person name="Alvarez P."/>
            <person name="Gnerre S."/>
            <person name="Grabherr M."/>
            <person name="Kleber M."/>
            <person name="Mauceli E."/>
            <person name="Brockman W."/>
            <person name="Young S."/>
            <person name="LaButti K."/>
            <person name="Sykes S."/>
            <person name="DeCaprio D."/>
            <person name="Crawford M."/>
            <person name="Koehrsen M."/>
            <person name="Engels R."/>
            <person name="Montgomery P."/>
            <person name="Pearson M."/>
            <person name="Howarth C."/>
            <person name="Larson L."/>
            <person name="White J."/>
            <person name="O'Leary S."/>
            <person name="Kodira C."/>
            <person name="Zeng Q."/>
            <person name="Yandava C."/>
            <person name="Alvarado L."/>
            <person name="Longcore J."/>
            <person name="James T."/>
        </authorList>
    </citation>
    <scope>NUCLEOTIDE SEQUENCE [LARGE SCALE GENOMIC DNA]</scope>
    <source>
        <strain evidence="7 8">JEL423</strain>
    </source>
</reference>
<dbReference type="STRING" id="403673.A0A177WYH6"/>
<dbReference type="EMBL" id="DS022313">
    <property type="protein sequence ID" value="OAJ44704.1"/>
    <property type="molecule type" value="Genomic_DNA"/>
</dbReference>
<dbReference type="eggNOG" id="KOG3080">
    <property type="taxonomic scope" value="Eukaryota"/>
</dbReference>
<dbReference type="VEuPathDB" id="FungiDB:BDEG_27906"/>
<evidence type="ECO:0000256" key="1">
    <source>
        <dbReference type="ARBA" id="ARBA00004604"/>
    </source>
</evidence>
<dbReference type="GO" id="GO:0042273">
    <property type="term" value="P:ribosomal large subunit biogenesis"/>
    <property type="evidence" value="ECO:0007669"/>
    <property type="project" value="TreeGrafter"/>
</dbReference>
<feature type="region of interest" description="Disordered" evidence="6">
    <location>
        <begin position="1"/>
        <end position="139"/>
    </location>
</feature>
<evidence type="ECO:0000313" key="8">
    <source>
        <dbReference type="Proteomes" id="UP000077115"/>
    </source>
</evidence>
<feature type="compositionally biased region" description="Basic and acidic residues" evidence="6">
    <location>
        <begin position="293"/>
        <end position="305"/>
    </location>
</feature>
<dbReference type="GO" id="GO:0034399">
    <property type="term" value="C:nuclear periphery"/>
    <property type="evidence" value="ECO:0007669"/>
    <property type="project" value="TreeGrafter"/>
</dbReference>
<evidence type="ECO:0000256" key="6">
    <source>
        <dbReference type="SAM" id="MobiDB-lite"/>
    </source>
</evidence>
<evidence type="ECO:0008006" key="9">
    <source>
        <dbReference type="Google" id="ProtNLM"/>
    </source>
</evidence>
<dbReference type="OrthoDB" id="443772at2759"/>
<keyword evidence="4" id="KW-0175">Coiled coil</keyword>
<feature type="compositionally biased region" description="Basic and acidic residues" evidence="6">
    <location>
        <begin position="355"/>
        <end position="373"/>
    </location>
</feature>
<sequence length="436" mass="49135">MGKTQQRQMRTKSQHKQQMLKRTGGPASKPAPELIPSNAEFDIGSFIESQAIEMDDDVAQMMQDDNVPNTLSGSGSGSGKKRKQTAQLASAKKASVKKNDMTEKSSNKDRTESDDKPTTDDIMDDDETEETRIEMNSEDEREMEIYLEMMQHQKPEPSPLDAEPLVEKVYANKKEALLARLDDIKHGSFLSWHETQTITSQTATSDDVPDVNNDLERELAIYKQSLEAAKAARDLCSQYKIPFSRPSDYFAEMVKSDQHMYRVRQRLVEEAEGIKASERAKKQRDLKKFGKKVQHEKQMERDGIKKNALEKIKIAKKRGMLTDLDDDKKDHSTKRHSSGHRAGTDAGADNDFGIEIDRPSKHDGDKNRAGKRDFKNKKFGFGGPKRNAKRNSSESLEDFNESTLRKMKPGSKKFSGGKKGGVSKKTRPASFKGGKK</sequence>
<feature type="compositionally biased region" description="Basic residues" evidence="6">
    <location>
        <begin position="421"/>
        <end position="436"/>
    </location>
</feature>
<gene>
    <name evidence="7" type="ORF">BDEG_27906</name>
</gene>
<dbReference type="GO" id="GO:0006364">
    <property type="term" value="P:rRNA processing"/>
    <property type="evidence" value="ECO:0007669"/>
    <property type="project" value="TreeGrafter"/>
</dbReference>
<evidence type="ECO:0000313" key="7">
    <source>
        <dbReference type="EMBL" id="OAJ44704.1"/>
    </source>
</evidence>
<feature type="region of interest" description="Disordered" evidence="6">
    <location>
        <begin position="277"/>
        <end position="305"/>
    </location>
</feature>
<dbReference type="PANTHER" id="PTHR13028:SF0">
    <property type="entry name" value="RRNA-PROCESSING PROTEIN EBP2-RELATED"/>
    <property type="match status" value="1"/>
</dbReference>
<feature type="region of interest" description="Disordered" evidence="6">
    <location>
        <begin position="323"/>
        <end position="436"/>
    </location>
</feature>